<keyword evidence="3" id="KW-1185">Reference proteome</keyword>
<proteinExistence type="predicted"/>
<dbReference type="Gene3D" id="3.40.50.300">
    <property type="entry name" value="P-loop containing nucleotide triphosphate hydrolases"/>
    <property type="match status" value="2"/>
</dbReference>
<dbReference type="RefSeq" id="WP_171647550.1">
    <property type="nucleotide sequence ID" value="NZ_WHOA01000220.1"/>
</dbReference>
<dbReference type="Pfam" id="PF00485">
    <property type="entry name" value="PRK"/>
    <property type="match status" value="1"/>
</dbReference>
<dbReference type="Proteomes" id="UP000616779">
    <property type="component" value="Unassembled WGS sequence"/>
</dbReference>
<dbReference type="PANTHER" id="PTHR10285">
    <property type="entry name" value="URIDINE KINASE"/>
    <property type="match status" value="1"/>
</dbReference>
<accession>A0ABX1Y754</accession>
<evidence type="ECO:0000313" key="2">
    <source>
        <dbReference type="EMBL" id="NOU75679.1"/>
    </source>
</evidence>
<name>A0ABX1Y754_9BACL</name>
<feature type="domain" description="Phosphoribulokinase/uridine kinase" evidence="1">
    <location>
        <begin position="85"/>
        <end position="166"/>
    </location>
</feature>
<dbReference type="InterPro" id="IPR027417">
    <property type="entry name" value="P-loop_NTPase"/>
</dbReference>
<dbReference type="SUPFAM" id="SSF52540">
    <property type="entry name" value="P-loop containing nucleoside triphosphate hydrolases"/>
    <property type="match status" value="1"/>
</dbReference>
<reference evidence="2 3" key="1">
    <citation type="submission" date="2019-10" db="EMBL/GenBank/DDBJ databases">
        <title>Description of Paenibacillus terrestris sp. nov.</title>
        <authorList>
            <person name="Carlier A."/>
            <person name="Qi S."/>
        </authorList>
    </citation>
    <scope>NUCLEOTIDE SEQUENCE [LARGE SCALE GENOMIC DNA]</scope>
    <source>
        <strain evidence="2 3">LMG 31458</strain>
    </source>
</reference>
<protein>
    <submittedName>
        <fullName evidence="2">AAA family ATPase</fullName>
    </submittedName>
</protein>
<dbReference type="EMBL" id="WHOA01000220">
    <property type="protein sequence ID" value="NOU75679.1"/>
    <property type="molecule type" value="Genomic_DNA"/>
</dbReference>
<comment type="caution">
    <text evidence="2">The sequence shown here is derived from an EMBL/GenBank/DDBJ whole genome shotgun (WGS) entry which is preliminary data.</text>
</comment>
<dbReference type="InterPro" id="IPR006083">
    <property type="entry name" value="PRK/URK"/>
</dbReference>
<evidence type="ECO:0000259" key="1">
    <source>
        <dbReference type="Pfam" id="PF00485"/>
    </source>
</evidence>
<organism evidence="2 3">
    <name type="scientific">Paenibacillus phytorum</name>
    <dbReference type="NCBI Taxonomy" id="2654977"/>
    <lineage>
        <taxon>Bacteria</taxon>
        <taxon>Bacillati</taxon>
        <taxon>Bacillota</taxon>
        <taxon>Bacilli</taxon>
        <taxon>Bacillales</taxon>
        <taxon>Paenibacillaceae</taxon>
        <taxon>Paenibacillus</taxon>
    </lineage>
</organism>
<dbReference type="PRINTS" id="PR00988">
    <property type="entry name" value="URIDINKINASE"/>
</dbReference>
<evidence type="ECO:0000313" key="3">
    <source>
        <dbReference type="Proteomes" id="UP000616779"/>
    </source>
</evidence>
<gene>
    <name evidence="2" type="ORF">GC098_30625</name>
</gene>
<sequence length="193" mass="22909">MKKPLVLGISGGSGSGKTTWSHYLFEHFNHYKVRIIHSDRYFKKMRPITRAPFSNKEYDDFNQPESVDIERLISDIDTAICNDELDLLIVEGFLIFHFEVLRVRLEYKFYIDCESDERLVRRIARDSKDGNNVTEIVAEYLDLVRHSHDKYVEPTKWYADLIINGTSSENKGRQIIVDWIQQEFLKRRLTYRV</sequence>